<dbReference type="AlphaFoldDB" id="A0A1B0BZX2"/>
<dbReference type="Gene3D" id="3.80.10.10">
    <property type="entry name" value="Ribonuclease Inhibitor"/>
    <property type="match status" value="2"/>
</dbReference>
<name>A0A1B0BZX2_9MUSC</name>
<evidence type="ECO:0000259" key="4">
    <source>
        <dbReference type="PROSITE" id="PS50181"/>
    </source>
</evidence>
<evidence type="ECO:0008006" key="7">
    <source>
        <dbReference type="Google" id="ProtNLM"/>
    </source>
</evidence>
<dbReference type="PANTHER" id="PTHR13382">
    <property type="entry name" value="MITOCHONDRIAL ATP SYNTHASE COUPLING FACTOR B"/>
    <property type="match status" value="1"/>
</dbReference>
<accession>A0A1B0BZX2</accession>
<evidence type="ECO:0000256" key="2">
    <source>
        <dbReference type="PROSITE-ProRule" id="PRU00176"/>
    </source>
</evidence>
<dbReference type="PROSITE" id="PS50102">
    <property type="entry name" value="RRM"/>
    <property type="match status" value="1"/>
</dbReference>
<dbReference type="InterPro" id="IPR000504">
    <property type="entry name" value="RRM_dom"/>
</dbReference>
<proteinExistence type="predicted"/>
<organism evidence="5 6">
    <name type="scientific">Glossina palpalis gambiensis</name>
    <dbReference type="NCBI Taxonomy" id="67801"/>
    <lineage>
        <taxon>Eukaryota</taxon>
        <taxon>Metazoa</taxon>
        <taxon>Ecdysozoa</taxon>
        <taxon>Arthropoda</taxon>
        <taxon>Hexapoda</taxon>
        <taxon>Insecta</taxon>
        <taxon>Pterygota</taxon>
        <taxon>Neoptera</taxon>
        <taxon>Endopterygota</taxon>
        <taxon>Diptera</taxon>
        <taxon>Brachycera</taxon>
        <taxon>Muscomorpha</taxon>
        <taxon>Hippoboscoidea</taxon>
        <taxon>Glossinidae</taxon>
        <taxon>Glossina</taxon>
    </lineage>
</organism>
<dbReference type="Pfam" id="PF00646">
    <property type="entry name" value="F-box"/>
    <property type="match status" value="1"/>
</dbReference>
<dbReference type="GO" id="GO:0003723">
    <property type="term" value="F:RNA binding"/>
    <property type="evidence" value="ECO:0007669"/>
    <property type="project" value="UniProtKB-UniRule"/>
</dbReference>
<feature type="domain" description="RRM" evidence="3">
    <location>
        <begin position="26"/>
        <end position="123"/>
    </location>
</feature>
<dbReference type="GO" id="GO:0005737">
    <property type="term" value="C:cytoplasm"/>
    <property type="evidence" value="ECO:0007669"/>
    <property type="project" value="TreeGrafter"/>
</dbReference>
<dbReference type="InterPro" id="IPR006553">
    <property type="entry name" value="Leu-rich_rpt_Cys-con_subtyp"/>
</dbReference>
<dbReference type="STRING" id="67801.A0A1B0BZX2"/>
<dbReference type="SUPFAM" id="SSF54928">
    <property type="entry name" value="RNA-binding domain, RBD"/>
    <property type="match status" value="1"/>
</dbReference>
<evidence type="ECO:0000259" key="3">
    <source>
        <dbReference type="PROSITE" id="PS50102"/>
    </source>
</evidence>
<dbReference type="VEuPathDB" id="VectorBase:GPPI045429"/>
<dbReference type="CDD" id="cd09917">
    <property type="entry name" value="F-box_SF"/>
    <property type="match status" value="1"/>
</dbReference>
<dbReference type="EnsemblMetazoa" id="GPPI045429-RA">
    <property type="protein sequence ID" value="GPPI045429-PA"/>
    <property type="gene ID" value="GPPI045429"/>
</dbReference>
<protein>
    <recommendedName>
        <fullName evidence="7">RRM domain-containing protein</fullName>
    </recommendedName>
</protein>
<evidence type="ECO:0000313" key="5">
    <source>
        <dbReference type="EnsemblMetazoa" id="GPPI045429-PA"/>
    </source>
</evidence>
<dbReference type="InterPro" id="IPR001810">
    <property type="entry name" value="F-box_dom"/>
</dbReference>
<dbReference type="EMBL" id="JXJN01023314">
    <property type="status" value="NOT_ANNOTATED_CDS"/>
    <property type="molecule type" value="Genomic_DNA"/>
</dbReference>
<dbReference type="SMART" id="SM00360">
    <property type="entry name" value="RRM"/>
    <property type="match status" value="1"/>
</dbReference>
<evidence type="ECO:0000256" key="1">
    <source>
        <dbReference type="ARBA" id="ARBA00022884"/>
    </source>
</evidence>
<reference evidence="5" key="2">
    <citation type="submission" date="2020-05" db="UniProtKB">
        <authorList>
            <consortium name="EnsemblMetazoa"/>
        </authorList>
    </citation>
    <scope>IDENTIFICATION</scope>
    <source>
        <strain evidence="5">IAEA</strain>
    </source>
</reference>
<evidence type="ECO:0000313" key="6">
    <source>
        <dbReference type="Proteomes" id="UP000092460"/>
    </source>
</evidence>
<dbReference type="Pfam" id="PF00076">
    <property type="entry name" value="RRM_1"/>
    <property type="match status" value="1"/>
</dbReference>
<dbReference type="InterPro" id="IPR012677">
    <property type="entry name" value="Nucleotide-bd_a/b_plait_sf"/>
</dbReference>
<dbReference type="SMART" id="SM00367">
    <property type="entry name" value="LRR_CC"/>
    <property type="match status" value="4"/>
</dbReference>
<dbReference type="Proteomes" id="UP000092460">
    <property type="component" value="Unassembled WGS sequence"/>
</dbReference>
<dbReference type="InterPro" id="IPR035979">
    <property type="entry name" value="RBD_domain_sf"/>
</dbReference>
<dbReference type="SUPFAM" id="SSF52047">
    <property type="entry name" value="RNI-like"/>
    <property type="match status" value="1"/>
</dbReference>
<dbReference type="Gene3D" id="3.30.70.330">
    <property type="match status" value="1"/>
</dbReference>
<reference evidence="6" key="1">
    <citation type="submission" date="2015-01" db="EMBL/GenBank/DDBJ databases">
        <authorList>
            <person name="Aksoy S."/>
            <person name="Warren W."/>
            <person name="Wilson R.K."/>
        </authorList>
    </citation>
    <scope>NUCLEOTIDE SEQUENCE [LARGE SCALE GENOMIC DNA]</scope>
    <source>
        <strain evidence="6">IAEA</strain>
    </source>
</reference>
<sequence>MGLDDDNANFNFVDNEAYTEDNVLIYNIFVYKIAQKITETHLTEYFQKFGKIIKLSVRRPANPNNHRNRAPKVGFVNFADPKSAASVLKTPYHFVNCKPIGVKACDSWHQPDAQQQNVDKAEKDENLEQTVPSASILNLNDDCLEQICKHLHLRDQIQFARTCQRFRDVFEMISKIKYKKLILEEVQTLTLWQLRDFLQIVGPHVETLMGTITARKSRRIGEFLGTHCINVKTVTIDTTRFKPLFLKRLLQRMKCLNELELQDVTLTDRCVDVLKKLTNLKILRVPRNCEITGKYIEQLCGVQELSLYGCSGIQSTALVEICKSLTGLRILDIKLCNRLDTSAFQGIAKYCRNLETLKMSCDSAQYECIAKLPKLKNLELFAQEFLRSQIFSELATHQAHQLESLKLKAAHCINYNNTVSIAQLKKLKILCCPLNEALVDGTLKEFAELTELEEINVKGCNNFTSESLLHLLRKCLKLKRVNITRCKQLADQFVLETCKVLRKQQRKEPLLIFANRSGIDRFIFENPDVKKYSDILKITFDVPFFDGHFYDDVEDIYDDIYDGSEFDENDDDDDIYYLGDYGDMDSDNDEDFLFHDEDDMGDIYNHFFHVYGRFPEYDDVIDDFW</sequence>
<dbReference type="InterPro" id="IPR032675">
    <property type="entry name" value="LRR_dom_sf"/>
</dbReference>
<feature type="domain" description="F-box" evidence="4">
    <location>
        <begin position="133"/>
        <end position="181"/>
    </location>
</feature>
<keyword evidence="6" id="KW-1185">Reference proteome</keyword>
<dbReference type="PROSITE" id="PS50181">
    <property type="entry name" value="FBOX"/>
    <property type="match status" value="1"/>
</dbReference>
<keyword evidence="1 2" id="KW-0694">RNA-binding</keyword>
<dbReference type="InterPro" id="IPR050648">
    <property type="entry name" value="F-box_LRR-repeat"/>
</dbReference>